<evidence type="ECO:0000313" key="9">
    <source>
        <dbReference type="Proteomes" id="UP000254741"/>
    </source>
</evidence>
<dbReference type="EMBL" id="UGXD01000002">
    <property type="protein sequence ID" value="SUG32703.1"/>
    <property type="molecule type" value="Genomic_DNA"/>
</dbReference>
<proteinExistence type="predicted"/>
<evidence type="ECO:0000313" key="7">
    <source>
        <dbReference type="EMBL" id="SUG47194.1"/>
    </source>
</evidence>
<evidence type="ECO:0000313" key="3">
    <source>
        <dbReference type="EMBL" id="HAB4462198.1"/>
    </source>
</evidence>
<dbReference type="AlphaFoldDB" id="A0A379S2N6"/>
<evidence type="ECO:0000313" key="6">
    <source>
        <dbReference type="EMBL" id="SUG32703.1"/>
    </source>
</evidence>
<dbReference type="Proteomes" id="UP000254741">
    <property type="component" value="Unassembled WGS sequence"/>
</dbReference>
<dbReference type="Proteomes" id="UP000322837">
    <property type="component" value="Unassembled WGS sequence"/>
</dbReference>
<reference evidence="2" key="3">
    <citation type="submission" date="2018-07" db="EMBL/GenBank/DDBJ databases">
        <authorList>
            <consortium name="GenomeTrakr network: Whole genome sequencing for foodborne pathogen traceback"/>
        </authorList>
    </citation>
    <scope>NUCLEOTIDE SEQUENCE</scope>
    <source>
        <strain evidence="2">FDA00001204</strain>
    </source>
</reference>
<dbReference type="EMBL" id="UGXG01000002">
    <property type="protein sequence ID" value="SUG47194.1"/>
    <property type="molecule type" value="Genomic_DNA"/>
</dbReference>
<dbReference type="EMBL" id="AAIVIG010000006">
    <property type="protein sequence ID" value="ECI4935499.1"/>
    <property type="molecule type" value="Genomic_DNA"/>
</dbReference>
<dbReference type="RefSeq" id="WP_001091326.1">
    <property type="nucleotide sequence ID" value="NZ_CBCSDD010000103.1"/>
</dbReference>
<dbReference type="Proteomes" id="UP000254124">
    <property type="component" value="Unassembled WGS sequence"/>
</dbReference>
<reference evidence="3" key="6">
    <citation type="submission" date="2019-10" db="EMBL/GenBank/DDBJ databases">
        <authorList>
            <consortium name="NCBI Pathogen Detection Project"/>
        </authorList>
    </citation>
    <scope>NUCLEOTIDE SEQUENCE</scope>
    <source>
        <strain evidence="3">Salmonella enterica</strain>
    </source>
</reference>
<reference evidence="3" key="1">
    <citation type="journal article" date="2018" name="Genome Biol.">
        <title>SKESA: strategic k-mer extension for scrupulous assemblies.</title>
        <authorList>
            <person name="Souvorov A."/>
            <person name="Agarwala R."/>
            <person name="Lipman D.J."/>
        </authorList>
    </citation>
    <scope>NUCLEOTIDE SEQUENCE</scope>
    <source>
        <strain evidence="3">Salmonella enterica</strain>
    </source>
</reference>
<reference evidence="4 11" key="5">
    <citation type="submission" date="2019-09" db="EMBL/GenBank/DDBJ databases">
        <title>Draft genome sequence of various Type strains from the CCUG.</title>
        <authorList>
            <person name="Pineiro-Iglesias B."/>
            <person name="Tunovic T."/>
            <person name="Unosson C."/>
            <person name="Inganas E."/>
            <person name="Ohlen M."/>
            <person name="Cardew S."/>
            <person name="Jensie-Markopoulos S."/>
            <person name="Salva-Serra F."/>
            <person name="Jaen-Luchoro D."/>
            <person name="Karlsson R."/>
            <person name="Svensson-Stadler L."/>
            <person name="Chun J."/>
            <person name="Moore E."/>
        </authorList>
    </citation>
    <scope>NUCLEOTIDE SEQUENCE [LARGE SCALE GENOMIC DNA]</scope>
    <source>
        <strain evidence="4 11">CCUG 6322T</strain>
    </source>
</reference>
<sequence>MNTFKNKSTEIFYVVSLHIYAELFNSKDKTTSNMIMTHVMDHEFICKLIDLAMRNAEKHLLKKAWKKNAAEKLSEVDFKEVRQALAKMHYTVLAESIC</sequence>
<protein>
    <submittedName>
        <fullName evidence="5">Uncharacterized protein</fullName>
    </submittedName>
</protein>
<evidence type="ECO:0000313" key="11">
    <source>
        <dbReference type="Proteomes" id="UP000322837"/>
    </source>
</evidence>
<gene>
    <name evidence="2" type="ORF">AHX45_22630</name>
    <name evidence="1" type="ORF">DSQ81_06640</name>
    <name evidence="4" type="ORF">F4V61_04545</name>
    <name evidence="3" type="ORF">GBZ58_16910</name>
    <name evidence="5" type="ORF">NCTC7295_02132</name>
    <name evidence="6" type="ORF">NCTC7304_02150</name>
    <name evidence="7" type="ORF">NCTC8297_02450</name>
</gene>
<reference evidence="1" key="4">
    <citation type="submission" date="2018-07" db="EMBL/GenBank/DDBJ databases">
        <authorList>
            <person name="Ashton P.M."/>
            <person name="Dallman T."/>
            <person name="Nair S."/>
            <person name="De Pinna E."/>
            <person name="Peters T."/>
            <person name="Grant K."/>
        </authorList>
    </citation>
    <scope>NUCLEOTIDE SEQUENCE [LARGE SCALE GENOMIC DNA]</scope>
    <source>
        <strain evidence="1">475813</strain>
    </source>
</reference>
<dbReference type="Proteomes" id="UP000839688">
    <property type="component" value="Unassembled WGS sequence"/>
</dbReference>
<evidence type="ECO:0000313" key="5">
    <source>
        <dbReference type="EMBL" id="SUG14499.1"/>
    </source>
</evidence>
<name>A0A379S2N6_SALER</name>
<dbReference type="EMBL" id="DAAGTC010000011">
    <property type="protein sequence ID" value="HAB4462198.1"/>
    <property type="molecule type" value="Genomic_DNA"/>
</dbReference>
<reference evidence="8 9" key="2">
    <citation type="submission" date="2018-06" db="EMBL/GenBank/DDBJ databases">
        <authorList>
            <consortium name="Pathogen Informatics"/>
            <person name="Doyle S."/>
        </authorList>
    </citation>
    <scope>NUCLEOTIDE SEQUENCE [LARGE SCALE GENOMIC DNA]</scope>
    <source>
        <strain evidence="5 8">NCTC7295</strain>
        <strain evidence="6 10">NCTC7304</strain>
        <strain evidence="7 9">NCTC8297</strain>
    </source>
</reference>
<dbReference type="Proteomes" id="UP000254762">
    <property type="component" value="Unassembled WGS sequence"/>
</dbReference>
<evidence type="ECO:0000313" key="1">
    <source>
        <dbReference type="EMBL" id="ECI4935499.1"/>
    </source>
</evidence>
<dbReference type="EMBL" id="VXJW01000001">
    <property type="protein sequence ID" value="KAA8666179.1"/>
    <property type="molecule type" value="Genomic_DNA"/>
</dbReference>
<dbReference type="EMBL" id="UGWZ01000001">
    <property type="protein sequence ID" value="SUG14499.1"/>
    <property type="molecule type" value="Genomic_DNA"/>
</dbReference>
<evidence type="ECO:0000313" key="4">
    <source>
        <dbReference type="EMBL" id="KAA8666179.1"/>
    </source>
</evidence>
<evidence type="ECO:0000313" key="2">
    <source>
        <dbReference type="EMBL" id="EDH0572799.1"/>
    </source>
</evidence>
<evidence type="ECO:0000313" key="8">
    <source>
        <dbReference type="Proteomes" id="UP000254124"/>
    </source>
</evidence>
<accession>A0A379S2N6</accession>
<dbReference type="EMBL" id="AAMGFJ010000062">
    <property type="protein sequence ID" value="EDH0572799.1"/>
    <property type="molecule type" value="Genomic_DNA"/>
</dbReference>
<dbReference type="OMA" id="MDHEFIC"/>
<organism evidence="5 8">
    <name type="scientific">Salmonella enterica subsp. arizonae</name>
    <dbReference type="NCBI Taxonomy" id="59203"/>
    <lineage>
        <taxon>Bacteria</taxon>
        <taxon>Pseudomonadati</taxon>
        <taxon>Pseudomonadota</taxon>
        <taxon>Gammaproteobacteria</taxon>
        <taxon>Enterobacterales</taxon>
        <taxon>Enterobacteriaceae</taxon>
        <taxon>Salmonella</taxon>
    </lineage>
</organism>
<evidence type="ECO:0000313" key="10">
    <source>
        <dbReference type="Proteomes" id="UP000254762"/>
    </source>
</evidence>